<dbReference type="Proteomes" id="UP001058860">
    <property type="component" value="Chromosome"/>
</dbReference>
<reference evidence="4" key="1">
    <citation type="submission" date="2021-11" db="EMBL/GenBank/DDBJ databases">
        <title>Cultivation dependent microbiological survey of springs from the worlds oldest radium mine currently devoted to the extraction of radon-saturated water.</title>
        <authorList>
            <person name="Kapinusova G."/>
            <person name="Smrhova T."/>
            <person name="Strejcek M."/>
            <person name="Suman J."/>
            <person name="Jani K."/>
            <person name="Pajer P."/>
            <person name="Uhlik O."/>
        </authorList>
    </citation>
    <scope>NUCLEOTIDE SEQUENCE [LARGE SCALE GENOMIC DNA]</scope>
    <source>
        <strain evidence="4">J379</strain>
    </source>
</reference>
<dbReference type="Pfam" id="PF00211">
    <property type="entry name" value="Guanylate_cyc"/>
    <property type="match status" value="1"/>
</dbReference>
<dbReference type="Gene3D" id="3.30.70.1230">
    <property type="entry name" value="Nucleotide cyclase"/>
    <property type="match status" value="1"/>
</dbReference>
<evidence type="ECO:0000259" key="2">
    <source>
        <dbReference type="Pfam" id="PF00211"/>
    </source>
</evidence>
<dbReference type="RefSeq" id="WP_353863562.1">
    <property type="nucleotide sequence ID" value="NZ_CP088295.1"/>
</dbReference>
<gene>
    <name evidence="3" type="ORF">LRS13_20580</name>
</gene>
<keyword evidence="4" id="KW-1185">Reference proteome</keyword>
<comment type="similarity">
    <text evidence="1">Belongs to the adenylyl cyclase class-3 family.</text>
</comment>
<name>A0ABY5PEK3_9ACTN</name>
<dbReference type="PANTHER" id="PTHR43081:SF19">
    <property type="entry name" value="PH-SENSITIVE ADENYLATE CYCLASE RV1264"/>
    <property type="match status" value="1"/>
</dbReference>
<proteinExistence type="inferred from homology"/>
<evidence type="ECO:0000256" key="1">
    <source>
        <dbReference type="ARBA" id="ARBA00005381"/>
    </source>
</evidence>
<organism evidence="3 4">
    <name type="scientific">Svornostia abyssi</name>
    <dbReference type="NCBI Taxonomy" id="2898438"/>
    <lineage>
        <taxon>Bacteria</taxon>
        <taxon>Bacillati</taxon>
        <taxon>Actinomycetota</taxon>
        <taxon>Thermoleophilia</taxon>
        <taxon>Solirubrobacterales</taxon>
        <taxon>Baekduiaceae</taxon>
        <taxon>Svornostia</taxon>
    </lineage>
</organism>
<evidence type="ECO:0000313" key="3">
    <source>
        <dbReference type="EMBL" id="UUY03047.1"/>
    </source>
</evidence>
<dbReference type="InterPro" id="IPR029787">
    <property type="entry name" value="Nucleotide_cyclase"/>
</dbReference>
<dbReference type="SUPFAM" id="SSF55073">
    <property type="entry name" value="Nucleotide cyclase"/>
    <property type="match status" value="1"/>
</dbReference>
<sequence length="231" mass="24558">MIASAQHTFVFADLAGYTALTDIHGDEMAADLAGQFCCEVGAALPPGAEDLKSLGDACMVHVETAAGAVQFALALFERVVTRSRFPAVRVGMHTGTAVERGGDWFGQTVNAAARIAELAGPDEILLSSVTRESAGGGSQVHYEDLGVRDLRNIRAPQQLFRAVPATCATDKAARAIDPVCRMRVALDDAVVLNRRDTPRAFCSQRCADEFARDPHRYPIPGGAVPALRPLA</sequence>
<dbReference type="EMBL" id="CP088295">
    <property type="protein sequence ID" value="UUY03047.1"/>
    <property type="molecule type" value="Genomic_DNA"/>
</dbReference>
<dbReference type="PANTHER" id="PTHR43081">
    <property type="entry name" value="ADENYLATE CYCLASE, TERMINAL-DIFFERENTIATION SPECIFIC-RELATED"/>
    <property type="match status" value="1"/>
</dbReference>
<dbReference type="InterPro" id="IPR050697">
    <property type="entry name" value="Adenylyl/Guanylyl_Cyclase_3/4"/>
</dbReference>
<dbReference type="InterPro" id="IPR001054">
    <property type="entry name" value="A/G_cyclase"/>
</dbReference>
<evidence type="ECO:0000313" key="4">
    <source>
        <dbReference type="Proteomes" id="UP001058860"/>
    </source>
</evidence>
<accession>A0ABY5PEK3</accession>
<dbReference type="CDD" id="cd07302">
    <property type="entry name" value="CHD"/>
    <property type="match status" value="1"/>
</dbReference>
<feature type="domain" description="Guanylate cyclase" evidence="2">
    <location>
        <begin position="8"/>
        <end position="135"/>
    </location>
</feature>
<protein>
    <recommendedName>
        <fullName evidence="2">Guanylate cyclase domain-containing protein</fullName>
    </recommendedName>
</protein>